<evidence type="ECO:0000256" key="9">
    <source>
        <dbReference type="ARBA" id="ARBA00023033"/>
    </source>
</evidence>
<evidence type="ECO:0000313" key="11">
    <source>
        <dbReference type="EMBL" id="KGN55011.1"/>
    </source>
</evidence>
<dbReference type="GO" id="GO:0016705">
    <property type="term" value="F:oxidoreductase activity, acting on paired donors, with incorporation or reduction of molecular oxygen"/>
    <property type="evidence" value="ECO:0007669"/>
    <property type="project" value="InterPro"/>
</dbReference>
<dbReference type="Gene3D" id="1.10.630.10">
    <property type="entry name" value="Cytochrome P450"/>
    <property type="match status" value="1"/>
</dbReference>
<evidence type="ECO:0000256" key="2">
    <source>
        <dbReference type="ARBA" id="ARBA00010617"/>
    </source>
</evidence>
<dbReference type="EMBL" id="CM002925">
    <property type="protein sequence ID" value="KGN55011.1"/>
    <property type="molecule type" value="Genomic_DNA"/>
</dbReference>
<comment type="subcellular location">
    <subcellularLocation>
        <location evidence="1">Membrane</location>
        <topology evidence="1">Single-pass membrane protein</topology>
    </subcellularLocation>
</comment>
<keyword evidence="5" id="KW-0479">Metal-binding</keyword>
<dbReference type="Pfam" id="PF00067">
    <property type="entry name" value="p450"/>
    <property type="match status" value="1"/>
</dbReference>
<dbReference type="SUPFAM" id="SSF48264">
    <property type="entry name" value="Cytochrome P450"/>
    <property type="match status" value="1"/>
</dbReference>
<reference evidence="11 12" key="1">
    <citation type="journal article" date="2009" name="Nat. Genet.">
        <title>The genome of the cucumber, Cucumis sativus L.</title>
        <authorList>
            <person name="Huang S."/>
            <person name="Li R."/>
            <person name="Zhang Z."/>
            <person name="Li L."/>
            <person name="Gu X."/>
            <person name="Fan W."/>
            <person name="Lucas W.J."/>
            <person name="Wang X."/>
            <person name="Xie B."/>
            <person name="Ni P."/>
            <person name="Ren Y."/>
            <person name="Zhu H."/>
            <person name="Li J."/>
            <person name="Lin K."/>
            <person name="Jin W."/>
            <person name="Fei Z."/>
            <person name="Li G."/>
            <person name="Staub J."/>
            <person name="Kilian A."/>
            <person name="van der Vossen E.A."/>
            <person name="Wu Y."/>
            <person name="Guo J."/>
            <person name="He J."/>
            <person name="Jia Z."/>
            <person name="Ren Y."/>
            <person name="Tian G."/>
            <person name="Lu Y."/>
            <person name="Ruan J."/>
            <person name="Qian W."/>
            <person name="Wang M."/>
            <person name="Huang Q."/>
            <person name="Li B."/>
            <person name="Xuan Z."/>
            <person name="Cao J."/>
            <person name="Asan"/>
            <person name="Wu Z."/>
            <person name="Zhang J."/>
            <person name="Cai Q."/>
            <person name="Bai Y."/>
            <person name="Zhao B."/>
            <person name="Han Y."/>
            <person name="Li Y."/>
            <person name="Li X."/>
            <person name="Wang S."/>
            <person name="Shi Q."/>
            <person name="Liu S."/>
            <person name="Cho W.K."/>
            <person name="Kim J.Y."/>
            <person name="Xu Y."/>
            <person name="Heller-Uszynska K."/>
            <person name="Miao H."/>
            <person name="Cheng Z."/>
            <person name="Zhang S."/>
            <person name="Wu J."/>
            <person name="Yang Y."/>
            <person name="Kang H."/>
            <person name="Li M."/>
            <person name="Liang H."/>
            <person name="Ren X."/>
            <person name="Shi Z."/>
            <person name="Wen M."/>
            <person name="Jian M."/>
            <person name="Yang H."/>
            <person name="Zhang G."/>
            <person name="Yang Z."/>
            <person name="Chen R."/>
            <person name="Liu S."/>
            <person name="Li J."/>
            <person name="Ma L."/>
            <person name="Liu H."/>
            <person name="Zhou Y."/>
            <person name="Zhao J."/>
            <person name="Fang X."/>
            <person name="Li G."/>
            <person name="Fang L."/>
            <person name="Li Y."/>
            <person name="Liu D."/>
            <person name="Zheng H."/>
            <person name="Zhang Y."/>
            <person name="Qin N."/>
            <person name="Li Z."/>
            <person name="Yang G."/>
            <person name="Yang S."/>
            <person name="Bolund L."/>
            <person name="Kristiansen K."/>
            <person name="Zheng H."/>
            <person name="Li S."/>
            <person name="Zhang X."/>
            <person name="Yang H."/>
            <person name="Wang J."/>
            <person name="Sun R."/>
            <person name="Zhang B."/>
            <person name="Jiang S."/>
            <person name="Wang J."/>
            <person name="Du Y."/>
            <person name="Li S."/>
        </authorList>
    </citation>
    <scope>NUCLEOTIDE SEQUENCE [LARGE SCALE GENOMIC DNA]</scope>
    <source>
        <strain evidence="12">cv. 9930</strain>
    </source>
</reference>
<dbReference type="GO" id="GO:0020037">
    <property type="term" value="F:heme binding"/>
    <property type="evidence" value="ECO:0007669"/>
    <property type="project" value="InterPro"/>
</dbReference>
<evidence type="ECO:0000256" key="4">
    <source>
        <dbReference type="ARBA" id="ARBA00022692"/>
    </source>
</evidence>
<dbReference type="InterPro" id="IPR036396">
    <property type="entry name" value="Cyt_P450_sf"/>
</dbReference>
<keyword evidence="7" id="KW-0560">Oxidoreductase</keyword>
<dbReference type="GO" id="GO:0016020">
    <property type="term" value="C:membrane"/>
    <property type="evidence" value="ECO:0007669"/>
    <property type="project" value="UniProtKB-SubCell"/>
</dbReference>
<accession>A0A0A0L4H7</accession>
<dbReference type="Gramene" id="KGN55011">
    <property type="protein sequence ID" value="KGN55011"/>
    <property type="gene ID" value="Csa_4G621720"/>
</dbReference>
<evidence type="ECO:0000256" key="7">
    <source>
        <dbReference type="ARBA" id="ARBA00023002"/>
    </source>
</evidence>
<dbReference type="GO" id="GO:0005506">
    <property type="term" value="F:iron ion binding"/>
    <property type="evidence" value="ECO:0007669"/>
    <property type="project" value="InterPro"/>
</dbReference>
<evidence type="ECO:0000313" key="12">
    <source>
        <dbReference type="Proteomes" id="UP000029981"/>
    </source>
</evidence>
<evidence type="ECO:0000256" key="6">
    <source>
        <dbReference type="ARBA" id="ARBA00022989"/>
    </source>
</evidence>
<organism evidence="11 12">
    <name type="scientific">Cucumis sativus</name>
    <name type="common">Cucumber</name>
    <dbReference type="NCBI Taxonomy" id="3659"/>
    <lineage>
        <taxon>Eukaryota</taxon>
        <taxon>Viridiplantae</taxon>
        <taxon>Streptophyta</taxon>
        <taxon>Embryophyta</taxon>
        <taxon>Tracheophyta</taxon>
        <taxon>Spermatophyta</taxon>
        <taxon>Magnoliopsida</taxon>
        <taxon>eudicotyledons</taxon>
        <taxon>Gunneridae</taxon>
        <taxon>Pentapetalae</taxon>
        <taxon>rosids</taxon>
        <taxon>fabids</taxon>
        <taxon>Cucurbitales</taxon>
        <taxon>Cucurbitaceae</taxon>
        <taxon>Benincaseae</taxon>
        <taxon>Cucumis</taxon>
    </lineage>
</organism>
<keyword evidence="6" id="KW-1133">Transmembrane helix</keyword>
<gene>
    <name evidence="11" type="ORF">Csa_4G621720</name>
</gene>
<reference evidence="11 12" key="4">
    <citation type="journal article" date="2011" name="BMC Genomics">
        <title>RNA-Seq improves annotation of protein-coding genes in the cucumber genome.</title>
        <authorList>
            <person name="Li Z."/>
            <person name="Zhang Z."/>
            <person name="Yan P."/>
            <person name="Huang S."/>
            <person name="Fei Z."/>
            <person name="Lin K."/>
        </authorList>
    </citation>
    <scope>NUCLEOTIDE SEQUENCE [LARGE SCALE GENOMIC DNA]</scope>
    <source>
        <strain evidence="12">cv. 9930</strain>
    </source>
</reference>
<evidence type="ECO:0000256" key="10">
    <source>
        <dbReference type="ARBA" id="ARBA00023136"/>
    </source>
</evidence>
<dbReference type="InterPro" id="IPR050665">
    <property type="entry name" value="Cytochrome_P450_Monooxygen"/>
</dbReference>
<keyword evidence="12" id="KW-1185">Reference proteome</keyword>
<dbReference type="eggNOG" id="KOG0157">
    <property type="taxonomic scope" value="Eukaryota"/>
</dbReference>
<keyword evidence="3" id="KW-0349">Heme</keyword>
<dbReference type="Proteomes" id="UP000029981">
    <property type="component" value="Chromosome 4"/>
</dbReference>
<reference evidence="11 12" key="3">
    <citation type="journal article" date="2010" name="BMC Genomics">
        <title>Transcriptome sequencing and comparative analysis of cucumber flowers with different sex types.</title>
        <authorList>
            <person name="Guo S."/>
            <person name="Zheng Y."/>
            <person name="Joung J.G."/>
            <person name="Liu S."/>
            <person name="Zhang Z."/>
            <person name="Crasta O.R."/>
            <person name="Sobral B.W."/>
            <person name="Xu Y."/>
            <person name="Huang S."/>
            <person name="Fei Z."/>
        </authorList>
    </citation>
    <scope>NUCLEOTIDE SEQUENCE [LARGE SCALE GENOMIC DNA]</scope>
    <source>
        <strain evidence="12">cv. 9930</strain>
    </source>
</reference>
<comment type="similarity">
    <text evidence="2">Belongs to the cytochrome P450 family.</text>
</comment>
<keyword evidence="9 11" id="KW-0503">Monooxygenase</keyword>
<evidence type="ECO:0000256" key="8">
    <source>
        <dbReference type="ARBA" id="ARBA00023004"/>
    </source>
</evidence>
<dbReference type="AlphaFoldDB" id="A0A0A0L4H7"/>
<keyword evidence="10" id="KW-0472">Membrane</keyword>
<proteinExistence type="inferred from homology"/>
<keyword evidence="8" id="KW-0408">Iron</keyword>
<dbReference type="PANTHER" id="PTHR24282:SF255">
    <property type="entry name" value="CYTOCHROME P450 72A11-RELATED"/>
    <property type="match status" value="1"/>
</dbReference>
<dbReference type="STRING" id="3659.A0A0A0L4H7"/>
<dbReference type="GO" id="GO:0004497">
    <property type="term" value="F:monooxygenase activity"/>
    <property type="evidence" value="ECO:0007669"/>
    <property type="project" value="UniProtKB-KW"/>
</dbReference>
<sequence length="75" mass="8854">MWIGTVPRVHIMDPEQLKTVFSFINDFQRPTMNPLLKLFTNGLFSHEGQKWVKHRKIISPAFHLKKLKVSTHEVK</sequence>
<evidence type="ECO:0000256" key="5">
    <source>
        <dbReference type="ARBA" id="ARBA00022723"/>
    </source>
</evidence>
<keyword evidence="4" id="KW-0812">Transmembrane</keyword>
<protein>
    <submittedName>
        <fullName evidence="11">Cytochrome P450 monooxygenase CYP72A59</fullName>
    </submittedName>
</protein>
<name>A0A0A0L4H7_CUCSA</name>
<evidence type="ECO:0000256" key="1">
    <source>
        <dbReference type="ARBA" id="ARBA00004167"/>
    </source>
</evidence>
<dbReference type="InterPro" id="IPR001128">
    <property type="entry name" value="Cyt_P450"/>
</dbReference>
<dbReference type="PANTHER" id="PTHR24282">
    <property type="entry name" value="CYTOCHROME P450 FAMILY MEMBER"/>
    <property type="match status" value="1"/>
</dbReference>
<reference evidence="11 12" key="2">
    <citation type="journal article" date="2009" name="PLoS ONE">
        <title>An integrated genetic and cytogenetic map of the cucumber genome.</title>
        <authorList>
            <person name="Ren Y."/>
            <person name="Zhang Z."/>
            <person name="Liu J."/>
            <person name="Staub J.E."/>
            <person name="Han Y."/>
            <person name="Cheng Z."/>
            <person name="Li X."/>
            <person name="Lu J."/>
            <person name="Miao H."/>
            <person name="Kang H."/>
            <person name="Xie B."/>
            <person name="Gu X."/>
            <person name="Wang X."/>
            <person name="Du Y."/>
            <person name="Jin W."/>
            <person name="Huang S."/>
        </authorList>
    </citation>
    <scope>NUCLEOTIDE SEQUENCE [LARGE SCALE GENOMIC DNA]</scope>
    <source>
        <strain evidence="12">cv. 9930</strain>
    </source>
</reference>
<evidence type="ECO:0000256" key="3">
    <source>
        <dbReference type="ARBA" id="ARBA00022617"/>
    </source>
</evidence>
<dbReference type="OMA" id="ICAKMID"/>